<comment type="caution">
    <text evidence="1">The sequence shown here is derived from an EMBL/GenBank/DDBJ whole genome shotgun (WGS) entry which is preliminary data.</text>
</comment>
<evidence type="ECO:0000313" key="1">
    <source>
        <dbReference type="EMBL" id="KAK0707228.1"/>
    </source>
</evidence>
<dbReference type="AlphaFoldDB" id="A0AA40A0V1"/>
<reference evidence="1" key="1">
    <citation type="submission" date="2023-06" db="EMBL/GenBank/DDBJ databases">
        <title>Genome-scale phylogeny and comparative genomics of the fungal order Sordariales.</title>
        <authorList>
            <consortium name="Lawrence Berkeley National Laboratory"/>
            <person name="Hensen N."/>
            <person name="Bonometti L."/>
            <person name="Westerberg I."/>
            <person name="Brannstrom I.O."/>
            <person name="Guillou S."/>
            <person name="Cros-Aarteil S."/>
            <person name="Calhoun S."/>
            <person name="Haridas S."/>
            <person name="Kuo A."/>
            <person name="Mondo S."/>
            <person name="Pangilinan J."/>
            <person name="Riley R."/>
            <person name="Labutti K."/>
            <person name="Andreopoulos B."/>
            <person name="Lipzen A."/>
            <person name="Chen C."/>
            <person name="Yanf M."/>
            <person name="Daum C."/>
            <person name="Ng V."/>
            <person name="Clum A."/>
            <person name="Steindorff A."/>
            <person name="Ohm R."/>
            <person name="Martin F."/>
            <person name="Silar P."/>
            <person name="Natvig D."/>
            <person name="Lalanne C."/>
            <person name="Gautier V."/>
            <person name="Ament-Velasquez S.L."/>
            <person name="Kruys A."/>
            <person name="Hutchinson M.I."/>
            <person name="Powell A.J."/>
            <person name="Barry K."/>
            <person name="Miller A.N."/>
            <person name="Grigoriev I.V."/>
            <person name="Debuchy R."/>
            <person name="Gladieux P."/>
            <person name="Thoren M.H."/>
            <person name="Johannesson H."/>
        </authorList>
    </citation>
    <scope>NUCLEOTIDE SEQUENCE</scope>
    <source>
        <strain evidence="1">CBS 540.89</strain>
    </source>
</reference>
<dbReference type="Proteomes" id="UP001172159">
    <property type="component" value="Unassembled WGS sequence"/>
</dbReference>
<gene>
    <name evidence="1" type="ORF">B0T21DRAFT_377421</name>
</gene>
<proteinExistence type="predicted"/>
<organism evidence="1 2">
    <name type="scientific">Apiosordaria backusii</name>
    <dbReference type="NCBI Taxonomy" id="314023"/>
    <lineage>
        <taxon>Eukaryota</taxon>
        <taxon>Fungi</taxon>
        <taxon>Dikarya</taxon>
        <taxon>Ascomycota</taxon>
        <taxon>Pezizomycotina</taxon>
        <taxon>Sordariomycetes</taxon>
        <taxon>Sordariomycetidae</taxon>
        <taxon>Sordariales</taxon>
        <taxon>Lasiosphaeriaceae</taxon>
        <taxon>Apiosordaria</taxon>
    </lineage>
</organism>
<sequence>MTEVTLKDAHNHDHSRQCSDILRLVGRHRAAACKQSTRYGAPNQPSTRPSTQPSTFTCTIRGRPGDTKTPFWINFARSSIDRSPRFACLGSRCLLLFQRLSYFTSGVADIIPSNSKIPHLRALLDPKAGSISKAIVQAALVGLFSWHQPHSIVTSEEDSSGTRHMPVGPGKGRVFLNTVPNQQETVAFLCPYLGTAVSSTLASLLDDNDDVYFQHVQKTSLRDLLGRSSFS</sequence>
<dbReference type="EMBL" id="JAUKTV010000019">
    <property type="protein sequence ID" value="KAK0707228.1"/>
    <property type="molecule type" value="Genomic_DNA"/>
</dbReference>
<accession>A0AA40A0V1</accession>
<keyword evidence="2" id="KW-1185">Reference proteome</keyword>
<protein>
    <submittedName>
        <fullName evidence="1">Uncharacterized protein</fullName>
    </submittedName>
</protein>
<evidence type="ECO:0000313" key="2">
    <source>
        <dbReference type="Proteomes" id="UP001172159"/>
    </source>
</evidence>
<name>A0AA40A0V1_9PEZI</name>